<feature type="compositionally biased region" description="Basic and acidic residues" evidence="1">
    <location>
        <begin position="75"/>
        <end position="89"/>
    </location>
</feature>
<evidence type="ECO:0000313" key="3">
    <source>
        <dbReference type="Proteomes" id="UP000006693"/>
    </source>
</evidence>
<accession>A0A0H2W9Z9</accession>
<sequence length="89" mass="10297">MIVRRSRRRLRGWRRTRIHAAGASYVTRRADECAQDGQSTHDLYERQRDRPRFGHLAADPQRAAAGSFPALARAGEIRDRRDEAARRRG</sequence>
<dbReference type="HOGENOM" id="CLU_2448933_0_0_4"/>
<name>A0A0H2W9Z9_BURMA</name>
<reference evidence="2 3" key="1">
    <citation type="journal article" date="2004" name="Proc. Natl. Acad. Sci. U.S.A.">
        <title>Structural flexibility in the Burkholderia mallei genome.</title>
        <authorList>
            <person name="Nierman W.C."/>
            <person name="DeShazer D."/>
            <person name="Kim H.S."/>
            <person name="Tettelin H."/>
            <person name="Nelson K.E."/>
            <person name="Feldblyum T."/>
            <person name="Ulrich R.L."/>
            <person name="Ronning C.M."/>
            <person name="Brinkac L.M."/>
            <person name="Daugherty S.C."/>
            <person name="Davidsen T.D."/>
            <person name="Deboy R.T."/>
            <person name="Dimitrov G."/>
            <person name="Dodson R.J."/>
            <person name="Durkin A.S."/>
            <person name="Gwinn M.L."/>
            <person name="Haft D.H."/>
            <person name="Khouri H."/>
            <person name="Kolonay J.F."/>
            <person name="Madupu R."/>
            <person name="Mohammoud Y."/>
            <person name="Nelson W.C."/>
            <person name="Radune D."/>
            <person name="Romero C.M."/>
            <person name="Sarria S."/>
            <person name="Selengut J."/>
            <person name="Shamblin C."/>
            <person name="Sullivan S.A."/>
            <person name="White O."/>
            <person name="Yu Y."/>
            <person name="Zafar N."/>
            <person name="Zhou L."/>
            <person name="Fraser C.M."/>
        </authorList>
    </citation>
    <scope>NUCLEOTIDE SEQUENCE [LARGE SCALE GENOMIC DNA]</scope>
    <source>
        <strain evidence="2 3">ATCC 23344</strain>
    </source>
</reference>
<feature type="region of interest" description="Disordered" evidence="1">
    <location>
        <begin position="67"/>
        <end position="89"/>
    </location>
</feature>
<gene>
    <name evidence="2" type="ordered locus">BMAA2079</name>
</gene>
<organism evidence="2 3">
    <name type="scientific">Burkholderia mallei (strain ATCC 23344)</name>
    <dbReference type="NCBI Taxonomy" id="243160"/>
    <lineage>
        <taxon>Bacteria</taxon>
        <taxon>Pseudomonadati</taxon>
        <taxon>Pseudomonadota</taxon>
        <taxon>Betaproteobacteria</taxon>
        <taxon>Burkholderiales</taxon>
        <taxon>Burkholderiaceae</taxon>
        <taxon>Burkholderia</taxon>
        <taxon>pseudomallei group</taxon>
    </lineage>
</organism>
<keyword evidence="3" id="KW-1185">Reference proteome</keyword>
<evidence type="ECO:0000256" key="1">
    <source>
        <dbReference type="SAM" id="MobiDB-lite"/>
    </source>
</evidence>
<evidence type="ECO:0000313" key="2">
    <source>
        <dbReference type="EMBL" id="AAU45439.1"/>
    </source>
</evidence>
<dbReference type="KEGG" id="bma:BMAA2079"/>
<dbReference type="EMBL" id="CP000011">
    <property type="protein sequence ID" value="AAU45439.1"/>
    <property type="molecule type" value="Genomic_DNA"/>
</dbReference>
<protein>
    <submittedName>
        <fullName evidence="2">Uncharacterized protein</fullName>
    </submittedName>
</protein>
<dbReference type="AlphaFoldDB" id="A0A0H2W9Z9"/>
<proteinExistence type="predicted"/>
<dbReference type="Proteomes" id="UP000006693">
    <property type="component" value="Chromosome 2"/>
</dbReference>